<comment type="caution">
    <text evidence="1">The sequence shown here is derived from an EMBL/GenBank/DDBJ whole genome shotgun (WGS) entry which is preliminary data.</text>
</comment>
<protein>
    <submittedName>
        <fullName evidence="1">Uncharacterized protein</fullName>
    </submittedName>
</protein>
<accession>A0A4V6WEE8</accession>
<dbReference type="RefSeq" id="WP_136779299.1">
    <property type="nucleotide sequence ID" value="NZ_SUPK01000009.1"/>
</dbReference>
<dbReference type="Proteomes" id="UP000309673">
    <property type="component" value="Unassembled WGS sequence"/>
</dbReference>
<evidence type="ECO:0000313" key="2">
    <source>
        <dbReference type="Proteomes" id="UP000309673"/>
    </source>
</evidence>
<keyword evidence="2" id="KW-1185">Reference proteome</keyword>
<organism evidence="1 2">
    <name type="scientific">Cohnella pontilimi</name>
    <dbReference type="NCBI Taxonomy" id="2564100"/>
    <lineage>
        <taxon>Bacteria</taxon>
        <taxon>Bacillati</taxon>
        <taxon>Bacillota</taxon>
        <taxon>Bacilli</taxon>
        <taxon>Bacillales</taxon>
        <taxon>Paenibacillaceae</taxon>
        <taxon>Cohnella</taxon>
    </lineage>
</organism>
<reference evidence="1 2" key="1">
    <citation type="submission" date="2019-04" db="EMBL/GenBank/DDBJ databases">
        <title>Cohnella sp. nov., isolated from soil.</title>
        <authorList>
            <person name="Kim W."/>
        </authorList>
    </citation>
    <scope>NUCLEOTIDE SEQUENCE [LARGE SCALE GENOMIC DNA]</scope>
    <source>
        <strain evidence="1 2">CAU 1483</strain>
    </source>
</reference>
<sequence length="86" mass="10233">MLRSWRVSERWGPVSRIRRVEPFREDEPAEREWIRYMPSFDGRASYGREKRVLWPADWSSAALYNESGLLRNLDAMAVGQQLDFEV</sequence>
<evidence type="ECO:0000313" key="1">
    <source>
        <dbReference type="EMBL" id="TJY39859.1"/>
    </source>
</evidence>
<dbReference type="AlphaFoldDB" id="A0A4V6WEE8"/>
<proteinExistence type="predicted"/>
<gene>
    <name evidence="1" type="ORF">E5161_18155</name>
</gene>
<dbReference type="EMBL" id="SUPK01000009">
    <property type="protein sequence ID" value="TJY39859.1"/>
    <property type="molecule type" value="Genomic_DNA"/>
</dbReference>
<name>A0A4V6WEE8_9BACL</name>